<organism evidence="2 3">
    <name type="scientific">Corchorus olitorius</name>
    <dbReference type="NCBI Taxonomy" id="93759"/>
    <lineage>
        <taxon>Eukaryota</taxon>
        <taxon>Viridiplantae</taxon>
        <taxon>Streptophyta</taxon>
        <taxon>Embryophyta</taxon>
        <taxon>Tracheophyta</taxon>
        <taxon>Spermatophyta</taxon>
        <taxon>Magnoliopsida</taxon>
        <taxon>eudicotyledons</taxon>
        <taxon>Gunneridae</taxon>
        <taxon>Pentapetalae</taxon>
        <taxon>rosids</taxon>
        <taxon>malvids</taxon>
        <taxon>Malvales</taxon>
        <taxon>Malvaceae</taxon>
        <taxon>Grewioideae</taxon>
        <taxon>Apeibeae</taxon>
        <taxon>Corchorus</taxon>
    </lineage>
</organism>
<dbReference type="EMBL" id="AWUE01011143">
    <property type="protein sequence ID" value="OMP10908.1"/>
    <property type="molecule type" value="Genomic_DNA"/>
</dbReference>
<sequence>MDPYPLSLSDLQGIRYLLPLVLTCLETWDNIRLTLRLGGAAENSDLLWDTTVGSVCVLALIHVIASFIGVVRG</sequence>
<dbReference type="Proteomes" id="UP000187203">
    <property type="component" value="Unassembled WGS sequence"/>
</dbReference>
<keyword evidence="1" id="KW-1133">Transmembrane helix</keyword>
<comment type="caution">
    <text evidence="2">The sequence shown here is derived from an EMBL/GenBank/DDBJ whole genome shotgun (WGS) entry which is preliminary data.</text>
</comment>
<keyword evidence="1" id="KW-0812">Transmembrane</keyword>
<keyword evidence="1" id="KW-0472">Membrane</keyword>
<name>A0A1R3KV37_9ROSI</name>
<evidence type="ECO:0000313" key="2">
    <source>
        <dbReference type="EMBL" id="OMP10908.1"/>
    </source>
</evidence>
<protein>
    <submittedName>
        <fullName evidence="2">Uncharacterized protein</fullName>
    </submittedName>
</protein>
<proteinExistence type="predicted"/>
<dbReference type="AlphaFoldDB" id="A0A1R3KV37"/>
<evidence type="ECO:0000256" key="1">
    <source>
        <dbReference type="SAM" id="Phobius"/>
    </source>
</evidence>
<gene>
    <name evidence="2" type="ORF">COLO4_04178</name>
</gene>
<reference evidence="3" key="1">
    <citation type="submission" date="2013-09" db="EMBL/GenBank/DDBJ databases">
        <title>Corchorus olitorius genome sequencing.</title>
        <authorList>
            <person name="Alam M."/>
            <person name="Haque M.S."/>
            <person name="Islam M.S."/>
            <person name="Emdad E.M."/>
            <person name="Islam M.M."/>
            <person name="Ahmed B."/>
            <person name="Halim A."/>
            <person name="Hossen Q.M.M."/>
            <person name="Hossain M.Z."/>
            <person name="Ahmed R."/>
            <person name="Khan M.M."/>
            <person name="Islam R."/>
            <person name="Rashid M.M."/>
            <person name="Khan S.A."/>
            <person name="Rahman M.S."/>
            <person name="Alam M."/>
            <person name="Yahiya A.S."/>
            <person name="Khan M.S."/>
            <person name="Azam M.S."/>
            <person name="Haque T."/>
            <person name="Lashkar M.Z.H."/>
            <person name="Akhand A.I."/>
            <person name="Morshed G."/>
            <person name="Roy S."/>
            <person name="Uddin K.S."/>
            <person name="Rabeya T."/>
            <person name="Hossain A.S."/>
            <person name="Chowdhury A."/>
            <person name="Snigdha A.R."/>
            <person name="Mortoza M.S."/>
            <person name="Matin S.A."/>
            <person name="Hoque S.M.E."/>
            <person name="Islam M.K."/>
            <person name="Roy D.K."/>
            <person name="Haider R."/>
            <person name="Moosa M.M."/>
            <person name="Elias S.M."/>
            <person name="Hasan A.M."/>
            <person name="Jahan S."/>
            <person name="Shafiuddin M."/>
            <person name="Mahmood N."/>
            <person name="Shommy N.S."/>
        </authorList>
    </citation>
    <scope>NUCLEOTIDE SEQUENCE [LARGE SCALE GENOMIC DNA]</scope>
    <source>
        <strain evidence="3">cv. O-4</strain>
    </source>
</reference>
<feature type="transmembrane region" description="Helical" evidence="1">
    <location>
        <begin position="52"/>
        <end position="71"/>
    </location>
</feature>
<keyword evidence="3" id="KW-1185">Reference proteome</keyword>
<accession>A0A1R3KV37</accession>
<evidence type="ECO:0000313" key="3">
    <source>
        <dbReference type="Proteomes" id="UP000187203"/>
    </source>
</evidence>